<dbReference type="PATRIC" id="fig|1397.4.peg.2468"/>
<dbReference type="PRINTS" id="PR00107">
    <property type="entry name" value="PHOSPHOCPHPR"/>
</dbReference>
<dbReference type="PROSITE" id="PS51350">
    <property type="entry name" value="PTS_HPR_DOM"/>
    <property type="match status" value="1"/>
</dbReference>
<comment type="caution">
    <text evidence="2">The sequence shown here is derived from an EMBL/GenBank/DDBJ whole genome shotgun (WGS) entry which is preliminary data.</text>
</comment>
<dbReference type="InterPro" id="IPR035895">
    <property type="entry name" value="HPr-like_sf"/>
</dbReference>
<protein>
    <submittedName>
        <fullName evidence="2">Phosphocarrier protein Chr</fullName>
    </submittedName>
</protein>
<dbReference type="InterPro" id="IPR000032">
    <property type="entry name" value="HPr-like"/>
</dbReference>
<gene>
    <name evidence="2" type="ORF">ABW02_18765</name>
</gene>
<dbReference type="EMBL" id="LDPH01000023">
    <property type="protein sequence ID" value="KLV23884.1"/>
    <property type="molecule type" value="Genomic_DNA"/>
</dbReference>
<accession>A0A0J1ID29</accession>
<name>A0A0J1ID29_NIACI</name>
<organism evidence="2 3">
    <name type="scientific">Niallia circulans</name>
    <name type="common">Bacillus circulans</name>
    <dbReference type="NCBI Taxonomy" id="1397"/>
    <lineage>
        <taxon>Bacteria</taxon>
        <taxon>Bacillati</taxon>
        <taxon>Bacillota</taxon>
        <taxon>Bacilli</taxon>
        <taxon>Bacillales</taxon>
        <taxon>Bacillaceae</taxon>
        <taxon>Niallia</taxon>
    </lineage>
</organism>
<dbReference type="Pfam" id="PF00381">
    <property type="entry name" value="PTS-HPr"/>
    <property type="match status" value="1"/>
</dbReference>
<keyword evidence="3" id="KW-1185">Reference proteome</keyword>
<dbReference type="SUPFAM" id="SSF55594">
    <property type="entry name" value="HPr-like"/>
    <property type="match status" value="1"/>
</dbReference>
<dbReference type="Gene3D" id="3.30.1340.10">
    <property type="entry name" value="HPr-like"/>
    <property type="match status" value="1"/>
</dbReference>
<proteinExistence type="inferred from homology"/>
<comment type="similarity">
    <text evidence="1">Belongs to the HPr family.</text>
</comment>
<dbReference type="OrthoDB" id="9809047at2"/>
<evidence type="ECO:0000313" key="3">
    <source>
        <dbReference type="Proteomes" id="UP000036045"/>
    </source>
</evidence>
<dbReference type="RefSeq" id="WP_047943781.1">
    <property type="nucleotide sequence ID" value="NZ_CP053989.1"/>
</dbReference>
<dbReference type="InterPro" id="IPR002114">
    <property type="entry name" value="PTS_HPr_Ser_P_site"/>
</dbReference>
<dbReference type="NCBIfam" id="TIGR01003">
    <property type="entry name" value="PTS_HPr_family"/>
    <property type="match status" value="1"/>
</dbReference>
<dbReference type="GeneID" id="56351135"/>
<reference evidence="2 3" key="1">
    <citation type="submission" date="2015-05" db="EMBL/GenBank/DDBJ databases">
        <title>Whole genome sequence and identification of bacterial endophytes from Costus igneus.</title>
        <authorList>
            <person name="Lee Y.P."/>
            <person name="Gan H.M."/>
            <person name="Eng W."/>
            <person name="Wheatley M.S."/>
            <person name="Caraballo A."/>
            <person name="Polter S."/>
            <person name="Savka M.A."/>
            <person name="Hudson A.O."/>
        </authorList>
    </citation>
    <scope>NUCLEOTIDE SEQUENCE [LARGE SCALE GENOMIC DNA]</scope>
    <source>
        <strain evidence="2 3">RIT379</strain>
    </source>
</reference>
<dbReference type="PANTHER" id="PTHR33705">
    <property type="entry name" value="PHOSPHOCARRIER PROTEIN HPR"/>
    <property type="match status" value="1"/>
</dbReference>
<dbReference type="AlphaFoldDB" id="A0A0J1ID29"/>
<dbReference type="InterPro" id="IPR050399">
    <property type="entry name" value="HPr"/>
</dbReference>
<evidence type="ECO:0000313" key="2">
    <source>
        <dbReference type="EMBL" id="KLV23884.1"/>
    </source>
</evidence>
<sequence length="82" mass="8870">MVEQEITVDLKSGLQARPAALFVQEASNYLSEVFIEKDGRRVNAKSIMGIMGLAIHSGATIKLIVDGSDEVEALQNLKGLLK</sequence>
<dbReference type="PANTHER" id="PTHR33705:SF5">
    <property type="entry name" value="HPR-LIKE PROTEIN CRH"/>
    <property type="match status" value="1"/>
</dbReference>
<dbReference type="Proteomes" id="UP000036045">
    <property type="component" value="Unassembled WGS sequence"/>
</dbReference>
<dbReference type="NCBIfam" id="NF010354">
    <property type="entry name" value="PRK13782.1"/>
    <property type="match status" value="1"/>
</dbReference>
<evidence type="ECO:0000256" key="1">
    <source>
        <dbReference type="ARBA" id="ARBA00010736"/>
    </source>
</evidence>
<dbReference type="PROSITE" id="PS00589">
    <property type="entry name" value="PTS_HPR_SER"/>
    <property type="match status" value="1"/>
</dbReference>
<dbReference type="CDD" id="cd00367">
    <property type="entry name" value="PTS-HPr_like"/>
    <property type="match status" value="1"/>
</dbReference>